<organism evidence="8 9">
    <name type="scientific">Stichopus japonicus</name>
    <name type="common">Sea cucumber</name>
    <dbReference type="NCBI Taxonomy" id="307972"/>
    <lineage>
        <taxon>Eukaryota</taxon>
        <taxon>Metazoa</taxon>
        <taxon>Echinodermata</taxon>
        <taxon>Eleutherozoa</taxon>
        <taxon>Echinozoa</taxon>
        <taxon>Holothuroidea</taxon>
        <taxon>Aspidochirotacea</taxon>
        <taxon>Aspidochirotida</taxon>
        <taxon>Stichopodidae</taxon>
        <taxon>Apostichopus</taxon>
    </lineage>
</organism>
<dbReference type="GO" id="GO:0008380">
    <property type="term" value="P:RNA splicing"/>
    <property type="evidence" value="ECO:0007669"/>
    <property type="project" value="UniProtKB-KW"/>
</dbReference>
<evidence type="ECO:0000256" key="2">
    <source>
        <dbReference type="ARBA" id="ARBA00022664"/>
    </source>
</evidence>
<evidence type="ECO:0000313" key="8">
    <source>
        <dbReference type="EMBL" id="PIK59444.1"/>
    </source>
</evidence>
<feature type="domain" description="SURP motif" evidence="7">
    <location>
        <begin position="188"/>
        <end position="231"/>
    </location>
</feature>
<evidence type="ECO:0000256" key="3">
    <source>
        <dbReference type="ARBA" id="ARBA00023187"/>
    </source>
</evidence>
<evidence type="ECO:0000256" key="1">
    <source>
        <dbReference type="ARBA" id="ARBA00004123"/>
    </source>
</evidence>
<evidence type="ECO:0000259" key="7">
    <source>
        <dbReference type="PROSITE" id="PS50128"/>
    </source>
</evidence>
<dbReference type="SUPFAM" id="SSF109905">
    <property type="entry name" value="Surp module (SWAP domain)"/>
    <property type="match status" value="1"/>
</dbReference>
<protein>
    <submittedName>
        <fullName evidence="8">Putative SURP and G-patch domain-containing protein 1-like</fullName>
    </submittedName>
</protein>
<comment type="caution">
    <text evidence="8">The sequence shown here is derived from an EMBL/GenBank/DDBJ whole genome shotgun (WGS) entry which is preliminary data.</text>
</comment>
<dbReference type="AlphaFoldDB" id="A0A2G8LGR2"/>
<dbReference type="GO" id="GO:0005654">
    <property type="term" value="C:nucleoplasm"/>
    <property type="evidence" value="ECO:0007669"/>
    <property type="project" value="TreeGrafter"/>
</dbReference>
<accession>A0A2G8LGR2</accession>
<gene>
    <name evidence="8" type="ORF">BSL78_03657</name>
</gene>
<dbReference type="EMBL" id="MRZV01000083">
    <property type="protein sequence ID" value="PIK59444.1"/>
    <property type="molecule type" value="Genomic_DNA"/>
</dbReference>
<proteinExistence type="predicted"/>
<evidence type="ECO:0000256" key="4">
    <source>
        <dbReference type="ARBA" id="ARBA00023242"/>
    </source>
</evidence>
<dbReference type="STRING" id="307972.A0A2G8LGR2"/>
<dbReference type="Pfam" id="PF01805">
    <property type="entry name" value="Surp"/>
    <property type="match status" value="1"/>
</dbReference>
<keyword evidence="2" id="KW-0507">mRNA processing</keyword>
<comment type="subcellular location">
    <subcellularLocation>
        <location evidence="1">Nucleus</location>
    </subcellularLocation>
</comment>
<reference evidence="8 9" key="1">
    <citation type="journal article" date="2017" name="PLoS Biol.">
        <title>The sea cucumber genome provides insights into morphological evolution and visceral regeneration.</title>
        <authorList>
            <person name="Zhang X."/>
            <person name="Sun L."/>
            <person name="Yuan J."/>
            <person name="Sun Y."/>
            <person name="Gao Y."/>
            <person name="Zhang L."/>
            <person name="Li S."/>
            <person name="Dai H."/>
            <person name="Hamel J.F."/>
            <person name="Liu C."/>
            <person name="Yu Y."/>
            <person name="Liu S."/>
            <person name="Lin W."/>
            <person name="Guo K."/>
            <person name="Jin S."/>
            <person name="Xu P."/>
            <person name="Storey K.B."/>
            <person name="Huan P."/>
            <person name="Zhang T."/>
            <person name="Zhou Y."/>
            <person name="Zhang J."/>
            <person name="Lin C."/>
            <person name="Li X."/>
            <person name="Xing L."/>
            <person name="Huo D."/>
            <person name="Sun M."/>
            <person name="Wang L."/>
            <person name="Mercier A."/>
            <person name="Li F."/>
            <person name="Yang H."/>
            <person name="Xiang J."/>
        </authorList>
    </citation>
    <scope>NUCLEOTIDE SEQUENCE [LARGE SCALE GENOMIC DNA]</scope>
    <source>
        <strain evidence="8">Shaxun</strain>
        <tissue evidence="8">Muscle</tissue>
    </source>
</reference>
<evidence type="ECO:0000256" key="5">
    <source>
        <dbReference type="SAM" id="Coils"/>
    </source>
</evidence>
<evidence type="ECO:0000256" key="6">
    <source>
        <dbReference type="SAM" id="MobiDB-lite"/>
    </source>
</evidence>
<dbReference type="Gene3D" id="1.10.10.790">
    <property type="entry name" value="Surp module"/>
    <property type="match status" value="1"/>
</dbReference>
<feature type="coiled-coil region" evidence="5">
    <location>
        <begin position="9"/>
        <end position="47"/>
    </location>
</feature>
<dbReference type="GO" id="GO:0006397">
    <property type="term" value="P:mRNA processing"/>
    <property type="evidence" value="ECO:0007669"/>
    <property type="project" value="UniProtKB-KW"/>
</dbReference>
<dbReference type="InterPro" id="IPR040169">
    <property type="entry name" value="SUGP1/2"/>
</dbReference>
<evidence type="ECO:0000313" key="9">
    <source>
        <dbReference type="Proteomes" id="UP000230750"/>
    </source>
</evidence>
<dbReference type="SMART" id="SM00648">
    <property type="entry name" value="SWAP"/>
    <property type="match status" value="1"/>
</dbReference>
<name>A0A2G8LGR2_STIJA</name>
<keyword evidence="5" id="KW-0175">Coiled coil</keyword>
<feature type="compositionally biased region" description="Polar residues" evidence="6">
    <location>
        <begin position="83"/>
        <end position="98"/>
    </location>
</feature>
<dbReference type="InterPro" id="IPR000061">
    <property type="entry name" value="Surp"/>
</dbReference>
<dbReference type="PROSITE" id="PS50128">
    <property type="entry name" value="SURP"/>
    <property type="match status" value="1"/>
</dbReference>
<keyword evidence="3" id="KW-0508">mRNA splicing</keyword>
<keyword evidence="9" id="KW-1185">Reference proteome</keyword>
<dbReference type="GO" id="GO:0003723">
    <property type="term" value="F:RNA binding"/>
    <property type="evidence" value="ECO:0007669"/>
    <property type="project" value="InterPro"/>
</dbReference>
<dbReference type="InterPro" id="IPR035967">
    <property type="entry name" value="SWAP/Surp_sf"/>
</dbReference>
<feature type="region of interest" description="Disordered" evidence="6">
    <location>
        <begin position="59"/>
        <end position="180"/>
    </location>
</feature>
<dbReference type="Proteomes" id="UP000230750">
    <property type="component" value="Unassembled WGS sequence"/>
</dbReference>
<dbReference type="OrthoDB" id="4822at2759"/>
<dbReference type="PANTHER" id="PTHR23340">
    <property type="entry name" value="ARGININE/SERINE RICH SPLICING FACTOR SF4/14"/>
    <property type="match status" value="1"/>
</dbReference>
<keyword evidence="4" id="KW-0539">Nucleus</keyword>
<sequence length="353" mass="38625">MANSSSGGYAQKMAALTEQEKLIQQKKQEIERKMAAKRKAAAEAKKKPAIVTPVKFNVKVSQKSSTPIPATTATAASTEKPPVQSTTKPSSSNNTFKNDGSFMEQFLRQQARSAGRAPDVRPKVPKSSSQSDQDLRSYQEAPPAVRPKKTFSASEVFGDSSSEDEDNASSSTDPAAFLPPEDMSLRQVIDNLAKTVAENGRTVEEAAKKVHKDNPLYRFLFDKKGPGYKYYTTKIAVFKLATIQPSVGLTATLNADREQTTQTEEEKMGRYRSLTSAQMPRVGHVNPVGMIGTTELSADQMKQLKEQKEMQMLYNMIVKSQKQEGIDITKGGRSLNTSTSTTATRIPMAELGA</sequence>
<feature type="compositionally biased region" description="Low complexity" evidence="6">
    <location>
        <begin position="64"/>
        <end position="82"/>
    </location>
</feature>
<dbReference type="PANTHER" id="PTHR23340:SF0">
    <property type="entry name" value="SURP AND G-PATCH DOMAIN-CONTAINING PROTEIN 1 ISOFORM X1"/>
    <property type="match status" value="1"/>
</dbReference>